<proteinExistence type="inferred from homology"/>
<organism evidence="3">
    <name type="scientific">marine metagenome</name>
    <dbReference type="NCBI Taxonomy" id="408172"/>
    <lineage>
        <taxon>unclassified sequences</taxon>
        <taxon>metagenomes</taxon>
        <taxon>ecological metagenomes</taxon>
    </lineage>
</organism>
<dbReference type="InterPro" id="IPR036676">
    <property type="entry name" value="PurM-like_C_sf"/>
</dbReference>
<evidence type="ECO:0008006" key="4">
    <source>
        <dbReference type="Google" id="ProtNLM"/>
    </source>
</evidence>
<feature type="domain" description="PurM-like N-terminal" evidence="1">
    <location>
        <begin position="25"/>
        <end position="135"/>
    </location>
</feature>
<dbReference type="Pfam" id="PF00586">
    <property type="entry name" value="AIRS"/>
    <property type="match status" value="1"/>
</dbReference>
<evidence type="ECO:0000313" key="3">
    <source>
        <dbReference type="EMBL" id="SVB49314.1"/>
    </source>
</evidence>
<accession>A0A382EGW5</accession>
<dbReference type="GO" id="GO:0009228">
    <property type="term" value="P:thiamine biosynthetic process"/>
    <property type="evidence" value="ECO:0007669"/>
    <property type="project" value="InterPro"/>
</dbReference>
<reference evidence="3" key="1">
    <citation type="submission" date="2018-05" db="EMBL/GenBank/DDBJ databases">
        <authorList>
            <person name="Lanie J.A."/>
            <person name="Ng W.-L."/>
            <person name="Kazmierczak K.M."/>
            <person name="Andrzejewski T.M."/>
            <person name="Davidsen T.M."/>
            <person name="Wayne K.J."/>
            <person name="Tettelin H."/>
            <person name="Glass J.I."/>
            <person name="Rusch D."/>
            <person name="Podicherti R."/>
            <person name="Tsui H.-C.T."/>
            <person name="Winkler M.E."/>
        </authorList>
    </citation>
    <scope>NUCLEOTIDE SEQUENCE</scope>
</reference>
<dbReference type="InterPro" id="IPR016188">
    <property type="entry name" value="PurM-like_N"/>
</dbReference>
<name>A0A382EGW5_9ZZZZ</name>
<gene>
    <name evidence="3" type="ORF">METZ01_LOCUS202168</name>
</gene>
<dbReference type="Gene3D" id="3.30.1330.10">
    <property type="entry name" value="PurM-like, N-terminal domain"/>
    <property type="match status" value="1"/>
</dbReference>
<sequence length="309" mass="33666">MNEFDLIHDYFTWPIKDPSVTLGVGDDAAIFNLEQGYQLVTTTDTLIEGVHFSANTPAKDIAHKSLAVNLSDIAAMGAKAKYFTLAISLPKLDQSWLKEFSDSLRQLSGYYKVSLIGGDTTRGSLTITINMFGIVEYSKALTRSGARPGDGVYVSGTIGDAGFCFWKLGNGLVPSNQELKRLNCPTPRIELGLELKNLASACIDISDGLEQDLSHILKASSVGAIIEVEKIPISEALHVHIKDTNNWSIPLCGGDDYELCFTVPEDNEEALKMVSESCNVNITKIGVVSELLGLQIEGFDGPRKSYQHF</sequence>
<dbReference type="PANTHER" id="PTHR30270">
    <property type="entry name" value="THIAMINE-MONOPHOSPHATE KINASE"/>
    <property type="match status" value="1"/>
</dbReference>
<dbReference type="InterPro" id="IPR010918">
    <property type="entry name" value="PurM-like_C_dom"/>
</dbReference>
<dbReference type="PIRSF" id="PIRSF005303">
    <property type="entry name" value="Thiam_monoph_kin"/>
    <property type="match status" value="1"/>
</dbReference>
<dbReference type="PANTHER" id="PTHR30270:SF0">
    <property type="entry name" value="THIAMINE-MONOPHOSPHATE KINASE"/>
    <property type="match status" value="1"/>
</dbReference>
<dbReference type="SUPFAM" id="SSF55326">
    <property type="entry name" value="PurM N-terminal domain-like"/>
    <property type="match status" value="1"/>
</dbReference>
<dbReference type="HAMAP" id="MF_02128">
    <property type="entry name" value="TMP_kinase"/>
    <property type="match status" value="1"/>
</dbReference>
<dbReference type="NCBIfam" id="TIGR01379">
    <property type="entry name" value="thiL"/>
    <property type="match status" value="1"/>
</dbReference>
<dbReference type="CDD" id="cd02194">
    <property type="entry name" value="ThiL"/>
    <property type="match status" value="1"/>
</dbReference>
<evidence type="ECO:0000259" key="1">
    <source>
        <dbReference type="Pfam" id="PF00586"/>
    </source>
</evidence>
<dbReference type="GO" id="GO:0009030">
    <property type="term" value="F:thiamine-phosphate kinase activity"/>
    <property type="evidence" value="ECO:0007669"/>
    <property type="project" value="InterPro"/>
</dbReference>
<dbReference type="SUPFAM" id="SSF56042">
    <property type="entry name" value="PurM C-terminal domain-like"/>
    <property type="match status" value="1"/>
</dbReference>
<evidence type="ECO:0000259" key="2">
    <source>
        <dbReference type="Pfam" id="PF02769"/>
    </source>
</evidence>
<dbReference type="InterPro" id="IPR036921">
    <property type="entry name" value="PurM-like_N_sf"/>
</dbReference>
<dbReference type="AlphaFoldDB" id="A0A382EGW5"/>
<dbReference type="Pfam" id="PF02769">
    <property type="entry name" value="AIRS_C"/>
    <property type="match status" value="1"/>
</dbReference>
<dbReference type="InterPro" id="IPR006283">
    <property type="entry name" value="ThiL-like"/>
</dbReference>
<protein>
    <recommendedName>
        <fullName evidence="4">PurM-like N-terminal domain-containing protein</fullName>
    </recommendedName>
</protein>
<feature type="domain" description="PurM-like C-terminal" evidence="2">
    <location>
        <begin position="147"/>
        <end position="290"/>
    </location>
</feature>
<dbReference type="Gene3D" id="3.90.650.10">
    <property type="entry name" value="PurM-like C-terminal domain"/>
    <property type="match status" value="1"/>
</dbReference>
<dbReference type="EMBL" id="UINC01044197">
    <property type="protein sequence ID" value="SVB49314.1"/>
    <property type="molecule type" value="Genomic_DNA"/>
</dbReference>